<protein>
    <submittedName>
        <fullName evidence="3">Response regulator</fullName>
    </submittedName>
</protein>
<dbReference type="SUPFAM" id="SSF52172">
    <property type="entry name" value="CheY-like"/>
    <property type="match status" value="1"/>
</dbReference>
<dbReference type="EMBL" id="JAPFCC010000001">
    <property type="protein sequence ID" value="MCW7554009.1"/>
    <property type="molecule type" value="Genomic_DNA"/>
</dbReference>
<feature type="domain" description="Response regulatory" evidence="2">
    <location>
        <begin position="8"/>
        <end position="122"/>
    </location>
</feature>
<keyword evidence="4" id="KW-1185">Reference proteome</keyword>
<dbReference type="Pfam" id="PF00072">
    <property type="entry name" value="Response_reg"/>
    <property type="match status" value="1"/>
</dbReference>
<evidence type="ECO:0000259" key="2">
    <source>
        <dbReference type="PROSITE" id="PS50110"/>
    </source>
</evidence>
<evidence type="ECO:0000256" key="1">
    <source>
        <dbReference type="PROSITE-ProRule" id="PRU00169"/>
    </source>
</evidence>
<dbReference type="InterPro" id="IPR001789">
    <property type="entry name" value="Sig_transdc_resp-reg_receiver"/>
</dbReference>
<accession>A0ABT3MYD6</accession>
<comment type="caution">
    <text evidence="1">Lacks conserved residue(s) required for the propagation of feature annotation.</text>
</comment>
<dbReference type="SMART" id="SM00448">
    <property type="entry name" value="REC"/>
    <property type="match status" value="1"/>
</dbReference>
<dbReference type="Proteomes" id="UP001209854">
    <property type="component" value="Unassembled WGS sequence"/>
</dbReference>
<sequence length="129" mass="13893">MNLAKQAIVYLLEKDTSITDTIRSLCDEKSMMLECFDSGPELLRAIDLQVPACIVAADNVPVGHALTLMEALDACHQDIPVIILGEHSDVSSAVAAIKAGAIDYIEKPVIYGRLAEHFNQALARTALTS</sequence>
<dbReference type="PROSITE" id="PS50110">
    <property type="entry name" value="RESPONSE_REGULATORY"/>
    <property type="match status" value="1"/>
</dbReference>
<name>A0ABT3MYD6_9GAMM</name>
<dbReference type="RefSeq" id="WP_262563751.1">
    <property type="nucleotide sequence ID" value="NZ_JAPFCC010000001.1"/>
</dbReference>
<proteinExistence type="predicted"/>
<dbReference type="InterPro" id="IPR011006">
    <property type="entry name" value="CheY-like_superfamily"/>
</dbReference>
<reference evidence="3 4" key="1">
    <citation type="submission" date="2022-10" db="EMBL/GenBank/DDBJ databases">
        <title>High-quality genome sequences of two octocoral-associated bacteria, Endozoicomonas euniceicola EF212 and Endozoicomonas gorgoniicola PS125.</title>
        <authorList>
            <person name="Chiou Y.-J."/>
            <person name="Chen Y.-H."/>
        </authorList>
    </citation>
    <scope>NUCLEOTIDE SEQUENCE [LARGE SCALE GENOMIC DNA]</scope>
    <source>
        <strain evidence="3 4">PS125</strain>
    </source>
</reference>
<organism evidence="3 4">
    <name type="scientific">Endozoicomonas gorgoniicola</name>
    <dbReference type="NCBI Taxonomy" id="1234144"/>
    <lineage>
        <taxon>Bacteria</taxon>
        <taxon>Pseudomonadati</taxon>
        <taxon>Pseudomonadota</taxon>
        <taxon>Gammaproteobacteria</taxon>
        <taxon>Oceanospirillales</taxon>
        <taxon>Endozoicomonadaceae</taxon>
        <taxon>Endozoicomonas</taxon>
    </lineage>
</organism>
<gene>
    <name evidence="3" type="ORF">NX722_15555</name>
</gene>
<evidence type="ECO:0000313" key="3">
    <source>
        <dbReference type="EMBL" id="MCW7554009.1"/>
    </source>
</evidence>
<comment type="caution">
    <text evidence="3">The sequence shown here is derived from an EMBL/GenBank/DDBJ whole genome shotgun (WGS) entry which is preliminary data.</text>
</comment>
<dbReference type="Gene3D" id="3.40.50.2300">
    <property type="match status" value="1"/>
</dbReference>
<evidence type="ECO:0000313" key="4">
    <source>
        <dbReference type="Proteomes" id="UP001209854"/>
    </source>
</evidence>